<feature type="domain" description="UGGT thioredoxin-like" evidence="8">
    <location>
        <begin position="261"/>
        <end position="373"/>
    </location>
</feature>
<dbReference type="SUPFAM" id="SSF53448">
    <property type="entry name" value="Nucleotide-diphospho-sugar transferases"/>
    <property type="match status" value="1"/>
</dbReference>
<feature type="domain" description="Glucosyltransferase 24 catalytic" evidence="10">
    <location>
        <begin position="1065"/>
        <end position="1332"/>
    </location>
</feature>
<evidence type="ECO:0000256" key="2">
    <source>
        <dbReference type="ARBA" id="ARBA00004319"/>
    </source>
</evidence>
<keyword evidence="5" id="KW-0325">Glycoprotein</keyword>
<dbReference type="Pfam" id="PF18401">
    <property type="entry name" value="Thioredoxin_13"/>
    <property type="match status" value="1"/>
</dbReference>
<gene>
    <name evidence="11" type="ORF">OGATHE_005444</name>
</gene>
<evidence type="ECO:0000313" key="11">
    <source>
        <dbReference type="EMBL" id="KAH3661111.1"/>
    </source>
</evidence>
<dbReference type="InterPro" id="IPR029044">
    <property type="entry name" value="Nucleotide-diphossugar_trans"/>
</dbReference>
<dbReference type="InterPro" id="IPR040692">
    <property type="entry name" value="UGGT_TRXL_3"/>
</dbReference>
<dbReference type="GO" id="GO:0051082">
    <property type="term" value="F:unfolded protein binding"/>
    <property type="evidence" value="ECO:0007669"/>
    <property type="project" value="TreeGrafter"/>
</dbReference>
<dbReference type="InterPro" id="IPR040497">
    <property type="entry name" value="Glyco_transf_24"/>
</dbReference>
<dbReference type="FunFam" id="3.90.550.10:FF:000065">
    <property type="entry name" value="UDP-glucose:glycoprotein glucosyltransferase, putative"/>
    <property type="match status" value="1"/>
</dbReference>
<dbReference type="PANTHER" id="PTHR11226">
    <property type="entry name" value="UDP-GLUCOSE GLYCOPROTEIN:GLUCOSYLTRANSFERASE"/>
    <property type="match status" value="1"/>
</dbReference>
<comment type="caution">
    <text evidence="11">The sequence shown here is derived from an EMBL/GenBank/DDBJ whole genome shotgun (WGS) entry which is preliminary data.</text>
</comment>
<dbReference type="Pfam" id="PF18400">
    <property type="entry name" value="Thioredoxin_12"/>
    <property type="match status" value="1"/>
</dbReference>
<evidence type="ECO:0000256" key="5">
    <source>
        <dbReference type="ARBA" id="ARBA00023180"/>
    </source>
</evidence>
<dbReference type="CDD" id="cd06432">
    <property type="entry name" value="GT8_HUGT1_C_like"/>
    <property type="match status" value="1"/>
</dbReference>
<dbReference type="GO" id="GO:0003980">
    <property type="term" value="F:UDP-glucose:glycoprotein glucosyltransferase activity"/>
    <property type="evidence" value="ECO:0007669"/>
    <property type="project" value="InterPro"/>
</dbReference>
<proteinExistence type="predicted"/>
<dbReference type="Gene3D" id="3.90.550.10">
    <property type="entry name" value="Spore Coat Polysaccharide Biosynthesis Protein SpsA, Chain A"/>
    <property type="match status" value="1"/>
</dbReference>
<dbReference type="EMBL" id="JAEUBD010001468">
    <property type="protein sequence ID" value="KAH3661111.1"/>
    <property type="molecule type" value="Genomic_DNA"/>
</dbReference>
<evidence type="ECO:0000259" key="7">
    <source>
        <dbReference type="Pfam" id="PF18400"/>
    </source>
</evidence>
<comment type="cofactor">
    <cofactor evidence="1">
        <name>Ca(2+)</name>
        <dbReference type="ChEBI" id="CHEBI:29108"/>
    </cofactor>
</comment>
<feature type="chain" id="PRO_5040210880" evidence="6">
    <location>
        <begin position="19"/>
        <end position="1344"/>
    </location>
</feature>
<keyword evidence="12" id="KW-1185">Reference proteome</keyword>
<feature type="domain" description="UGGT thioredoxin-like" evidence="9">
    <location>
        <begin position="393"/>
        <end position="607"/>
    </location>
</feature>
<dbReference type="InterPro" id="IPR009448">
    <property type="entry name" value="UDP-g_GGtrans"/>
</dbReference>
<evidence type="ECO:0000259" key="9">
    <source>
        <dbReference type="Pfam" id="PF18402"/>
    </source>
</evidence>
<dbReference type="Pfam" id="PF06427">
    <property type="entry name" value="UDP-g_GGTase"/>
    <property type="match status" value="1"/>
</dbReference>
<name>A0A9P8T065_9ASCO</name>
<dbReference type="GO" id="GO:0018279">
    <property type="term" value="P:protein N-linked glycosylation via asparagine"/>
    <property type="evidence" value="ECO:0007669"/>
    <property type="project" value="TreeGrafter"/>
</dbReference>
<keyword evidence="4" id="KW-0256">Endoplasmic reticulum</keyword>
<dbReference type="InterPro" id="IPR040694">
    <property type="entry name" value="UGGT_TRXL_2"/>
</dbReference>
<protein>
    <submittedName>
        <fullName evidence="11">Uncharacterized protein</fullName>
    </submittedName>
</protein>
<comment type="subcellular location">
    <subcellularLocation>
        <location evidence="2">Endoplasmic reticulum lumen</location>
    </subcellularLocation>
</comment>
<accession>A0A9P8T065</accession>
<dbReference type="Pfam" id="PF18404">
    <property type="entry name" value="Glyco_transf_24"/>
    <property type="match status" value="1"/>
</dbReference>
<evidence type="ECO:0000259" key="8">
    <source>
        <dbReference type="Pfam" id="PF18401"/>
    </source>
</evidence>
<evidence type="ECO:0000256" key="6">
    <source>
        <dbReference type="SAM" id="SignalP"/>
    </source>
</evidence>
<feature type="signal peptide" evidence="6">
    <location>
        <begin position="1"/>
        <end position="18"/>
    </location>
</feature>
<dbReference type="Proteomes" id="UP000788993">
    <property type="component" value="Unassembled WGS sequence"/>
</dbReference>
<evidence type="ECO:0000256" key="3">
    <source>
        <dbReference type="ARBA" id="ARBA00022729"/>
    </source>
</evidence>
<dbReference type="GO" id="GO:0005788">
    <property type="term" value="C:endoplasmic reticulum lumen"/>
    <property type="evidence" value="ECO:0007669"/>
    <property type="project" value="UniProtKB-SubCell"/>
</dbReference>
<evidence type="ECO:0000313" key="12">
    <source>
        <dbReference type="Proteomes" id="UP000788993"/>
    </source>
</evidence>
<dbReference type="GO" id="GO:0036503">
    <property type="term" value="P:ERAD pathway"/>
    <property type="evidence" value="ECO:0007669"/>
    <property type="project" value="TreeGrafter"/>
</dbReference>
<dbReference type="InterPro" id="IPR040693">
    <property type="entry name" value="UGGT_TRXL_1"/>
</dbReference>
<dbReference type="PANTHER" id="PTHR11226:SF0">
    <property type="entry name" value="UDP-GLUCOSE:GLYCOPROTEIN GLUCOSYLTRANSFERASE"/>
    <property type="match status" value="1"/>
</dbReference>
<organism evidence="11 12">
    <name type="scientific">Ogataea polymorpha</name>
    <dbReference type="NCBI Taxonomy" id="460523"/>
    <lineage>
        <taxon>Eukaryota</taxon>
        <taxon>Fungi</taxon>
        <taxon>Dikarya</taxon>
        <taxon>Ascomycota</taxon>
        <taxon>Saccharomycotina</taxon>
        <taxon>Pichiomycetes</taxon>
        <taxon>Pichiales</taxon>
        <taxon>Pichiaceae</taxon>
        <taxon>Ogataea</taxon>
    </lineage>
</organism>
<reference evidence="11" key="2">
    <citation type="submission" date="2021-01" db="EMBL/GenBank/DDBJ databases">
        <authorList>
            <person name="Schikora-Tamarit M.A."/>
        </authorList>
    </citation>
    <scope>NUCLEOTIDE SEQUENCE</scope>
    <source>
        <strain evidence="11">NCAIM Y.01608</strain>
    </source>
</reference>
<keyword evidence="3 6" id="KW-0732">Signal</keyword>
<evidence type="ECO:0000256" key="1">
    <source>
        <dbReference type="ARBA" id="ARBA00001913"/>
    </source>
</evidence>
<feature type="domain" description="UGGT thioredoxin-like" evidence="7">
    <location>
        <begin position="31"/>
        <end position="207"/>
    </location>
</feature>
<sequence length="1344" mass="153823">MNALSVVFLLNLWLLTLAEYVNLQMVGSWDQTSFKMNVLETFSAHNESLYLPLTLKLIGITHNEDEVELEDVAVSDEDYFKYACSLVNTDDLGFLETDLALRTYSPRIVAHFQEDVLSQCDGAWLKQENNVYCMPDDVFALKTASEGHVEPLKAFDRVIGNSENVFILYGDYESEKFRHFFANLYESAISGKLGFAWRYTPREEIQKEVLAGYGIDLTLKRTDYIAIDDRGFTEEQQAKLKFEPDQETVVPVDDFIDRHMDDIPKLSQDHMKGLVGKLVSYIAEKGSDLRLFRKIMLDFPKYASYISLRPEPEKLVLESPNVPAGIYINGAPATEKFLSVFEVLKRLKQEKLIVDNLSSVGVDKNEVRTLLYRFANESIVAAAHLPRYQTTDHPGIVYFNDLENDPQYADLQNARLAYKSEWSGRKIPPARENIHDLVFAINPTDPLQLQYSLMMINAILNNLISQRVGLVPLVKTEQDQVVTEQLIKIYRTSGPIEALRYLILVHEVINSPGVSFDTLRQVEISDKDELLRNLDSFKNQFALRSQPHVIINGIFIELNQNWQYAMSEQITADILYLNSEQRQGKIPKEVSLKDYLRQEALARRDPFLIPETLDRLRSSYVPAPTYETYQLLKKFGGDDKIVLNAVGKLSSRKFRNQVAEALKSGISLRIIDVSSSPETETLTQSLDDVDSALEILDGDIATEPIDNSAFSVVSECFGIDDFADDDDVYLILNGRLIDLHDREPVKAVDLQILFNREKSVRLNLLDEDTQNFEYKSWVVTSSFYNDDGDFLLSGLLPRYDFSQSSSFIEQGTGYVDVDVVIDPLSEQAQSILALSEVFEKFDFVRSRIWIKPSEKEELQIKRLYRGVFPTSVKFHEDGTEKRDYSAFFDDVPKKTLFTADVDVIPSWIVSIKEANTDLDNIKLDISGSVDGTYELRSILVQGHAREGIDTIAPLGLGLQLLGPNGASVSDTNVMANLGYFQLKANPGLWTLSTKKIIPDVEFEIDAVDTKYKTRISRRLPEKIPILDLTGATVYPIVSKKKPSNNLFSGLSKSLGSLFKPKQAEINIFTVASGHLYERFLGIMTASVMAHTKHTVKFWLIENYMSPKLKKHLPLLAKHYGFDYELVTYKWPTWLRGQREKQRTIWGYKILFLDVLFPQDLEKVIFVDSDQIVRTDMKELVDMDLKGAVYGFTPMCDSRKEMEGFRFWKQGYWKTLLGDNLKYHISALYVVDLKKFRQIAAGDRLRQHYQSLSADPNSLSNLDQDLPNNMQHTIPIYSLPQEWLWCETWCDDESLKKAKTIDLCNNPLTKEPKLDRARRQIPEWTKYDQEIESIIRGYPVTHDEL</sequence>
<evidence type="ECO:0000256" key="4">
    <source>
        <dbReference type="ARBA" id="ARBA00022824"/>
    </source>
</evidence>
<dbReference type="Pfam" id="PF18402">
    <property type="entry name" value="Thioredoxin_14"/>
    <property type="match status" value="1"/>
</dbReference>
<evidence type="ECO:0000259" key="10">
    <source>
        <dbReference type="Pfam" id="PF18404"/>
    </source>
</evidence>
<reference evidence="11" key="1">
    <citation type="journal article" date="2021" name="Open Biol.">
        <title>Shared evolutionary footprints suggest mitochondrial oxidative damage underlies multiple complex I losses in fungi.</title>
        <authorList>
            <person name="Schikora-Tamarit M.A."/>
            <person name="Marcet-Houben M."/>
            <person name="Nosek J."/>
            <person name="Gabaldon T."/>
        </authorList>
    </citation>
    <scope>NUCLEOTIDE SEQUENCE</scope>
    <source>
        <strain evidence="11">NCAIM Y.01608</strain>
    </source>
</reference>